<dbReference type="EMBL" id="LGRX02033675">
    <property type="protein sequence ID" value="KAK3240335.1"/>
    <property type="molecule type" value="Genomic_DNA"/>
</dbReference>
<dbReference type="AlphaFoldDB" id="A0AAE0BR41"/>
<feature type="region of interest" description="Disordered" evidence="1">
    <location>
        <begin position="29"/>
        <end position="84"/>
    </location>
</feature>
<proteinExistence type="predicted"/>
<evidence type="ECO:0000256" key="1">
    <source>
        <dbReference type="SAM" id="MobiDB-lite"/>
    </source>
</evidence>
<evidence type="ECO:0000313" key="2">
    <source>
        <dbReference type="EMBL" id="KAK3240335.1"/>
    </source>
</evidence>
<sequence>MYGVTDVHEEHNGYCPYACETSFAIGRAPPNTLEAPAKPPTPPQQPIRPKMMVAASQPSADAEVEDSAVPEPPPRMMTLQVPEDPPIDVVEVELPLLAAMQLDARDL</sequence>
<keyword evidence="3" id="KW-1185">Reference proteome</keyword>
<dbReference type="Proteomes" id="UP001190700">
    <property type="component" value="Unassembled WGS sequence"/>
</dbReference>
<gene>
    <name evidence="2" type="ORF">CYMTET_49825</name>
</gene>
<protein>
    <submittedName>
        <fullName evidence="2">Uncharacterized protein</fullName>
    </submittedName>
</protein>
<evidence type="ECO:0000313" key="3">
    <source>
        <dbReference type="Proteomes" id="UP001190700"/>
    </source>
</evidence>
<feature type="compositionally biased region" description="Pro residues" evidence="1">
    <location>
        <begin position="37"/>
        <end position="46"/>
    </location>
</feature>
<name>A0AAE0BR41_9CHLO</name>
<reference evidence="2 3" key="1">
    <citation type="journal article" date="2015" name="Genome Biol. Evol.">
        <title>Comparative Genomics of a Bacterivorous Green Alga Reveals Evolutionary Causalities and Consequences of Phago-Mixotrophic Mode of Nutrition.</title>
        <authorList>
            <person name="Burns J.A."/>
            <person name="Paasch A."/>
            <person name="Narechania A."/>
            <person name="Kim E."/>
        </authorList>
    </citation>
    <scope>NUCLEOTIDE SEQUENCE [LARGE SCALE GENOMIC DNA]</scope>
    <source>
        <strain evidence="2 3">PLY_AMNH</strain>
    </source>
</reference>
<organism evidence="2 3">
    <name type="scientific">Cymbomonas tetramitiformis</name>
    <dbReference type="NCBI Taxonomy" id="36881"/>
    <lineage>
        <taxon>Eukaryota</taxon>
        <taxon>Viridiplantae</taxon>
        <taxon>Chlorophyta</taxon>
        <taxon>Pyramimonadophyceae</taxon>
        <taxon>Pyramimonadales</taxon>
        <taxon>Pyramimonadaceae</taxon>
        <taxon>Cymbomonas</taxon>
    </lineage>
</organism>
<comment type="caution">
    <text evidence="2">The sequence shown here is derived from an EMBL/GenBank/DDBJ whole genome shotgun (WGS) entry which is preliminary data.</text>
</comment>
<accession>A0AAE0BR41</accession>